<reference evidence="3 4" key="1">
    <citation type="submission" date="2023-10" db="EMBL/GenBank/DDBJ databases">
        <title>Genomes of two closely related lineages of the louse Polyplax serrata with different host specificities.</title>
        <authorList>
            <person name="Martinu J."/>
            <person name="Tarabai H."/>
            <person name="Stefka J."/>
            <person name="Hypsa V."/>
        </authorList>
    </citation>
    <scope>NUCLEOTIDE SEQUENCE [LARGE SCALE GENOMIC DNA]</scope>
    <source>
        <strain evidence="3">HR10_N</strain>
    </source>
</reference>
<feature type="compositionally biased region" description="Basic residues" evidence="1">
    <location>
        <begin position="1892"/>
        <end position="1902"/>
    </location>
</feature>
<sequence length="1965" mass="212361">MNLYATCCESAASSLAVAQYPPIAPNRNQVVNLLPQPGHLLGRTQIMPGGTQNQIPKAKQPQQILPKPIPPKTSPQKQSVPRLNTAMPQQTPLLINQPQTQSPALLLNQVLTSGAPVIVQPAGPGGTVHLMLRTPTPALQSGPGPPQNKMIIANATQPQPQATVLIQNRQQVVRFMTAQGPMQLQQIQTPSGPQLIAIPQNQSLSFPTNSVLVQGPTANTLQLQQNSGNTLQLRQSPSIIQSNSFPQTSLSGQIPLQNQLFQGNATTAATVGLKRDEKSNVDSAICVTGSTEQKKMVIDNKISMPTTAAQKNITASLRQVRTGALANRNKQSQDAKDKPEESNSKSMSNLTRIIDSVASNTEHMISPPPKMDNLTATINSVAENIKSPTPDDIMSKLSLTDVFMTGNKSLNLNKRPNLTIVQKQTKGIPGEVEDSNMAINRLIMSPNANSAVDFDSISSENYDSLELREISSTTGAQTLEPQGFVVEQNTSSNQGVFQAQEDGKAKAKKKPCAKKKGKKEENKVDLWDLMKSAGIGDDEFDEPSDIGTFQPTGSSATASANVSAITESLEMSDTDLLTQFQTPSQQVQGGIRVVVGEDGRPVIINGGNVLIPENVQNNSTATTTEASDADAVLQNMILPDSVFNFTPQAFATAQTQLNQLIQDHGGLTTSSADQQLLSQIFGATPSSIANNSAPVTTSTAPTPVQSTPSTVVPNVQTQTVPPPPPAPCNESVLVNVATSNNTVPQTAVVQKPEPKSEFISEPPPGLPPLGPDSLVITNNNGVPTLVASPALMQYLQTHQGIIQFQHDPVTKTIQPSLIIPHPQHKTEPLPAPKQEARLDNVTPAVPNNVRAPNQNQDKKSRTELKTSVGTTTDDQKANMNSVLIAANSNFLNPKLNMVKLVKENPSLLHIATETNNLINFKERNKTLSEKELSDIDKKIQQNRTILDQFLIVDNSRSGVQVGTGPVQNIIVKDNTSKDGVAYQVGPADKLFAIADNKTTETQTLEDLQNLDVTLIKGFHTGPTATSNTNSVATPSSDFQAKFLESIGMANKTPPKATVSIGTGTSSISAQAITPIPVQSPASAKRGRKKKDKIQNQATQADVKTDMPCLTFNIAELTPEQNVKLNQALQSRGAIVSQIENLDAIKQIIHEEVRKITSKSMDSANIRFTSSSHLSDKDVATDQGPATTATANVVLNNPNLNQLLEHPTSQGNVISLQGNELIAINSGNQQIFSPQNQVLSGNHFVSSNNQILAIGGSHNQLVSLGNPINSSNQIVTLGNPPNLMSVAGGNVASPGAVIVGGNGNVVAIVHQNAPSGQNSGIVQRIQTIQLTTPKQQHFKTIQSQIQTLSSKTNRTAAEQATLQKLIIEQQKILSTGKLVQTFPGQQVHGMQIVSQSLPNAGRIFQAQGTAQQQQQGQLSQVQQGTQSLQQSQPHTFITANSNSQLAKSNFTTQTVVSCGTNTSDLNSSFQSNIPKMSVPPTVLISDVPTSNYGPLYVSPNTSGKNVTKCEKGTSPIQIQMGTQTVTNLEFRSGKMSTGTMTSPNTGKPQAVVAPAIVIQQTETQSPTYQIKPRNQTTVTEPIRPQVPALSRTAFIEQQMRTDQAGATMPDTKTPFLSKSDACKRLIRYHVMDEKALSPQDLATADDIFEATAQHLLDKFRVMKEKYKYLLMLESMREVSTAERIMVDRNFIIEERMELEELREKEKRLQEEFENPTIIFRGNTDTIVKTELTLDDVQTEMNNLIGQEEVKFKPEDDDKETMISKSKIISDINSDSLKDNCFKLTEANRDEDLVKIKSETKECKNTRTSFDSVVPFGGEDEDQKYDISTSKCKVKSARTFSDGSSKSSMDSSKDEDSGADINAQVQSAIDSILNLQKCDTLSEVTDETGGTSGKRAKKKRKLKDKLHSDNSKKLKIKGFIENKDKSGSDESEDETDRYRADCDDDEDGGSSDADPILDEAIRSILTS</sequence>
<dbReference type="Pfam" id="PF15249">
    <property type="entry name" value="GLTSCR1"/>
    <property type="match status" value="1"/>
</dbReference>
<feature type="region of interest" description="Disordered" evidence="1">
    <location>
        <begin position="47"/>
        <end position="81"/>
    </location>
</feature>
<dbReference type="InterPro" id="IPR052438">
    <property type="entry name" value="Chromatin_remod/trans_coact"/>
</dbReference>
<feature type="region of interest" description="Disordered" evidence="1">
    <location>
        <begin position="691"/>
        <end position="712"/>
    </location>
</feature>
<feature type="compositionally biased region" description="Low complexity" evidence="1">
    <location>
        <begin position="54"/>
        <end position="66"/>
    </location>
</feature>
<dbReference type="GO" id="GO:0045893">
    <property type="term" value="P:positive regulation of DNA-templated transcription"/>
    <property type="evidence" value="ECO:0007669"/>
    <property type="project" value="TreeGrafter"/>
</dbReference>
<comment type="caution">
    <text evidence="3">The sequence shown here is derived from an EMBL/GenBank/DDBJ whole genome shotgun (WGS) entry which is preliminary data.</text>
</comment>
<feature type="region of interest" description="Disordered" evidence="1">
    <location>
        <begin position="1075"/>
        <end position="1099"/>
    </location>
</feature>
<feature type="compositionally biased region" description="Low complexity" evidence="1">
    <location>
        <begin position="692"/>
        <end position="712"/>
    </location>
</feature>
<feature type="region of interest" description="Disordered" evidence="1">
    <location>
        <begin position="843"/>
        <end position="873"/>
    </location>
</feature>
<feature type="region of interest" description="Disordered" evidence="1">
    <location>
        <begin position="326"/>
        <end position="349"/>
    </location>
</feature>
<accession>A0AAN8NVK1</accession>
<evidence type="ECO:0000313" key="4">
    <source>
        <dbReference type="Proteomes" id="UP001372834"/>
    </source>
</evidence>
<gene>
    <name evidence="3" type="ORF">RUM43_014442</name>
</gene>
<evidence type="ECO:0000259" key="2">
    <source>
        <dbReference type="Pfam" id="PF15249"/>
    </source>
</evidence>
<feature type="region of interest" description="Disordered" evidence="1">
    <location>
        <begin position="1836"/>
        <end position="1856"/>
    </location>
</feature>
<dbReference type="Proteomes" id="UP001372834">
    <property type="component" value="Unassembled WGS sequence"/>
</dbReference>
<feature type="region of interest" description="Disordered" evidence="1">
    <location>
        <begin position="1882"/>
        <end position="1956"/>
    </location>
</feature>
<feature type="compositionally biased region" description="Basic residues" evidence="1">
    <location>
        <begin position="506"/>
        <end position="517"/>
    </location>
</feature>
<feature type="compositionally biased region" description="Basic and acidic residues" evidence="1">
    <location>
        <begin position="1903"/>
        <end position="1926"/>
    </location>
</feature>
<feature type="compositionally biased region" description="Basic and acidic residues" evidence="1">
    <location>
        <begin position="331"/>
        <end position="343"/>
    </location>
</feature>
<organism evidence="3 4">
    <name type="scientific">Polyplax serrata</name>
    <name type="common">Common mouse louse</name>
    <dbReference type="NCBI Taxonomy" id="468196"/>
    <lineage>
        <taxon>Eukaryota</taxon>
        <taxon>Metazoa</taxon>
        <taxon>Ecdysozoa</taxon>
        <taxon>Arthropoda</taxon>
        <taxon>Hexapoda</taxon>
        <taxon>Insecta</taxon>
        <taxon>Pterygota</taxon>
        <taxon>Neoptera</taxon>
        <taxon>Paraneoptera</taxon>
        <taxon>Psocodea</taxon>
        <taxon>Troctomorpha</taxon>
        <taxon>Phthiraptera</taxon>
        <taxon>Anoplura</taxon>
        <taxon>Polyplacidae</taxon>
        <taxon>Polyplax</taxon>
    </lineage>
</organism>
<dbReference type="InterPro" id="IPR015671">
    <property type="entry name" value="GSCR1_dom"/>
</dbReference>
<feature type="domain" description="GLTSCR protein conserved" evidence="2">
    <location>
        <begin position="1601"/>
        <end position="1702"/>
    </location>
</feature>
<evidence type="ECO:0000256" key="1">
    <source>
        <dbReference type="SAM" id="MobiDB-lite"/>
    </source>
</evidence>
<dbReference type="EMBL" id="JAWJWE010000044">
    <property type="protein sequence ID" value="KAK6617433.1"/>
    <property type="molecule type" value="Genomic_DNA"/>
</dbReference>
<protein>
    <recommendedName>
        <fullName evidence="2">GLTSCR protein conserved domain-containing protein</fullName>
    </recommendedName>
</protein>
<feature type="region of interest" description="Disordered" evidence="1">
    <location>
        <begin position="498"/>
        <end position="518"/>
    </location>
</feature>
<name>A0AAN8NVK1_POLSC</name>
<evidence type="ECO:0000313" key="3">
    <source>
        <dbReference type="EMBL" id="KAK6617433.1"/>
    </source>
</evidence>
<dbReference type="PANTHER" id="PTHR15572">
    <property type="entry name" value="GLIOMA TUMOR SUPPRESSOR CANDIDATE REGION GENE 1"/>
    <property type="match status" value="1"/>
</dbReference>
<feature type="compositionally biased region" description="Low complexity" evidence="1">
    <location>
        <begin position="1839"/>
        <end position="1848"/>
    </location>
</feature>
<dbReference type="GO" id="GO:0016514">
    <property type="term" value="C:SWI/SNF complex"/>
    <property type="evidence" value="ECO:0007669"/>
    <property type="project" value="TreeGrafter"/>
</dbReference>
<proteinExistence type="predicted"/>
<dbReference type="PANTHER" id="PTHR15572:SF0">
    <property type="entry name" value="GLUTAMINE-RICH PROTEIN-RELATED"/>
    <property type="match status" value="1"/>
</dbReference>